<reference evidence="1 2" key="1">
    <citation type="submission" date="2019-07" db="EMBL/GenBank/DDBJ databases">
        <authorList>
            <person name="Qu J.-H."/>
        </authorList>
    </citation>
    <scope>NUCLEOTIDE SEQUENCE [LARGE SCALE GENOMIC DNA]</scope>
    <source>
        <strain evidence="1 2">MDT1-10-3</strain>
    </source>
</reference>
<organism evidence="1 2">
    <name type="scientific">Rufibacter glacialis</name>
    <dbReference type="NCBI Taxonomy" id="1259555"/>
    <lineage>
        <taxon>Bacteria</taxon>
        <taxon>Pseudomonadati</taxon>
        <taxon>Bacteroidota</taxon>
        <taxon>Cytophagia</taxon>
        <taxon>Cytophagales</taxon>
        <taxon>Hymenobacteraceae</taxon>
        <taxon>Rufibacter</taxon>
    </lineage>
</organism>
<evidence type="ECO:0000313" key="1">
    <source>
        <dbReference type="EMBL" id="KAA6431174.1"/>
    </source>
</evidence>
<proteinExistence type="predicted"/>
<sequence length="140" mass="15469">MGVRQEALIYFQILLLQRLLHHLQELVQVGAGVLVQVHAGTQRTQKMLKMRTGLEFLLQHLLPQVHNFGLLGIAELATAPGVLKPGTGLHGRLVLGTGHHGPQVQHKLLRVISSQLVVLGLSGNCAQKKNQKEIEMLHKR</sequence>
<reference evidence="1 2" key="2">
    <citation type="submission" date="2019-09" db="EMBL/GenBank/DDBJ databases">
        <title>A bacterium isolated from glacier soil.</title>
        <authorList>
            <person name="Liu Q."/>
        </authorList>
    </citation>
    <scope>NUCLEOTIDE SEQUENCE [LARGE SCALE GENOMIC DNA]</scope>
    <source>
        <strain evidence="1 2">MDT1-10-3</strain>
    </source>
</reference>
<comment type="caution">
    <text evidence="1">The sequence shown here is derived from an EMBL/GenBank/DDBJ whole genome shotgun (WGS) entry which is preliminary data.</text>
</comment>
<dbReference type="Proteomes" id="UP000323866">
    <property type="component" value="Unassembled WGS sequence"/>
</dbReference>
<dbReference type="EMBL" id="VKKZ01000024">
    <property type="protein sequence ID" value="KAA6431174.1"/>
    <property type="molecule type" value="Genomic_DNA"/>
</dbReference>
<accession>A0A5M8Q8B0</accession>
<protein>
    <submittedName>
        <fullName evidence="1">Uncharacterized protein</fullName>
    </submittedName>
</protein>
<evidence type="ECO:0000313" key="2">
    <source>
        <dbReference type="Proteomes" id="UP000323866"/>
    </source>
</evidence>
<gene>
    <name evidence="1" type="ORF">FOE74_18965</name>
</gene>
<name>A0A5M8Q8B0_9BACT</name>
<dbReference type="AlphaFoldDB" id="A0A5M8Q8B0"/>